<reference evidence="2" key="1">
    <citation type="submission" date="2017-09" db="EMBL/GenBank/DDBJ databases">
        <title>Depth-based differentiation of microbial function through sediment-hosted aquifers and enrichment of novel symbionts in the deep terrestrial subsurface.</title>
        <authorList>
            <person name="Probst A.J."/>
            <person name="Ladd B."/>
            <person name="Jarett J.K."/>
            <person name="Geller-Mcgrath D.E."/>
            <person name="Sieber C.M.K."/>
            <person name="Emerson J.B."/>
            <person name="Anantharaman K."/>
            <person name="Thomas B.C."/>
            <person name="Malmstrom R."/>
            <person name="Stieglmeier M."/>
            <person name="Klingl A."/>
            <person name="Woyke T."/>
            <person name="Ryan C.M."/>
            <person name="Banfield J.F."/>
        </authorList>
    </citation>
    <scope>NUCLEOTIDE SEQUENCE [LARGE SCALE GENOMIC DNA]</scope>
</reference>
<comment type="caution">
    <text evidence="1">The sequence shown here is derived from an EMBL/GenBank/DDBJ whole genome shotgun (WGS) entry which is preliminary data.</text>
</comment>
<name>A0A2H0UT60_9BACT</name>
<dbReference type="AlphaFoldDB" id="A0A2H0UT60"/>
<evidence type="ECO:0000313" key="2">
    <source>
        <dbReference type="Proteomes" id="UP000231157"/>
    </source>
</evidence>
<organism evidence="1 2">
    <name type="scientific">Candidatus Harrisonbacteria bacterium CG10_big_fil_rev_8_21_14_0_10_40_38</name>
    <dbReference type="NCBI Taxonomy" id="1974583"/>
    <lineage>
        <taxon>Bacteria</taxon>
        <taxon>Candidatus Harrisoniibacteriota</taxon>
    </lineage>
</organism>
<accession>A0A2H0UT60</accession>
<dbReference type="EMBL" id="PFAZ01000001">
    <property type="protein sequence ID" value="PIR89608.1"/>
    <property type="molecule type" value="Genomic_DNA"/>
</dbReference>
<evidence type="ECO:0000313" key="1">
    <source>
        <dbReference type="EMBL" id="PIR89608.1"/>
    </source>
</evidence>
<dbReference type="Proteomes" id="UP000231157">
    <property type="component" value="Unassembled WGS sequence"/>
</dbReference>
<protein>
    <submittedName>
        <fullName evidence="1">Uncharacterized protein</fullName>
    </submittedName>
</protein>
<gene>
    <name evidence="1" type="ORF">COU07_01790</name>
</gene>
<sequence length="90" mass="10437">MRKVSNDYIFMKDTPHIVHIQGLVMFCHGCYNRPMKKLLALIKGFGKTKKQLADEVKHVLQEKGAVNDDGEFQVIFRQKPPIKPNDNDKR</sequence>
<proteinExistence type="predicted"/>